<evidence type="ECO:0000256" key="4">
    <source>
        <dbReference type="ARBA" id="ARBA00022692"/>
    </source>
</evidence>
<dbReference type="InterPro" id="IPR014430">
    <property type="entry name" value="Scs7"/>
</dbReference>
<keyword evidence="9 14" id="KW-1133">Transmembrane helix</keyword>
<feature type="domain" description="Fatty acid hydroxylase" evidence="15">
    <location>
        <begin position="63"/>
        <end position="200"/>
    </location>
</feature>
<comment type="cofactor">
    <cofactor evidence="1">
        <name>Zn(2+)</name>
        <dbReference type="ChEBI" id="CHEBI:29105"/>
    </cofactor>
</comment>
<gene>
    <name evidence="16" type="ORF">N6H18_00165</name>
</gene>
<dbReference type="PANTHER" id="PTHR12863">
    <property type="entry name" value="FATTY ACID HYDROXYLASE"/>
    <property type="match status" value="1"/>
</dbReference>
<dbReference type="InterPro" id="IPR006694">
    <property type="entry name" value="Fatty_acid_hydroxylase"/>
</dbReference>
<evidence type="ECO:0000256" key="5">
    <source>
        <dbReference type="ARBA" id="ARBA00022723"/>
    </source>
</evidence>
<evidence type="ECO:0000256" key="13">
    <source>
        <dbReference type="ARBA" id="ARBA00023160"/>
    </source>
</evidence>
<keyword evidence="7" id="KW-0276">Fatty acid metabolism</keyword>
<evidence type="ECO:0000256" key="2">
    <source>
        <dbReference type="ARBA" id="ARBA00004477"/>
    </source>
</evidence>
<feature type="transmembrane region" description="Helical" evidence="14">
    <location>
        <begin position="138"/>
        <end position="158"/>
    </location>
</feature>
<keyword evidence="8" id="KW-0862">Zinc</keyword>
<reference evidence="16" key="1">
    <citation type="submission" date="2022-09" db="EMBL/GenBank/DDBJ databases">
        <title>Comparative genomics and taxonomic characterization of three novel marine species of genus Reichenbachiella exhibiting antioxidant and polysaccharide degradation activities.</title>
        <authorList>
            <person name="Muhammad N."/>
            <person name="Lee Y.-J."/>
            <person name="Ko J."/>
            <person name="Kim S.-G."/>
        </authorList>
    </citation>
    <scope>NUCLEOTIDE SEQUENCE</scope>
    <source>
        <strain evidence="16">BKB1-1</strain>
    </source>
</reference>
<feature type="transmembrane region" description="Helical" evidence="14">
    <location>
        <begin position="29"/>
        <end position="45"/>
    </location>
</feature>
<evidence type="ECO:0000256" key="14">
    <source>
        <dbReference type="SAM" id="Phobius"/>
    </source>
</evidence>
<organism evidence="16 17">
    <name type="scientific">Reichenbachiella agarivorans</name>
    <dbReference type="NCBI Taxonomy" id="2979464"/>
    <lineage>
        <taxon>Bacteria</taxon>
        <taxon>Pseudomonadati</taxon>
        <taxon>Bacteroidota</taxon>
        <taxon>Cytophagia</taxon>
        <taxon>Cytophagales</taxon>
        <taxon>Reichenbachiellaceae</taxon>
        <taxon>Reichenbachiella</taxon>
    </lineage>
</organism>
<name>A0ABY6CPE5_9BACT</name>
<evidence type="ECO:0000256" key="7">
    <source>
        <dbReference type="ARBA" id="ARBA00022832"/>
    </source>
</evidence>
<keyword evidence="6" id="KW-0256">Endoplasmic reticulum</keyword>
<evidence type="ECO:0000256" key="11">
    <source>
        <dbReference type="ARBA" id="ARBA00023098"/>
    </source>
</evidence>
<keyword evidence="10" id="KW-0560">Oxidoreductase</keyword>
<evidence type="ECO:0000256" key="3">
    <source>
        <dbReference type="ARBA" id="ARBA00022516"/>
    </source>
</evidence>
<dbReference type="PANTHER" id="PTHR12863:SF1">
    <property type="entry name" value="FATTY ACID 2-HYDROXYLASE"/>
    <property type="match status" value="1"/>
</dbReference>
<evidence type="ECO:0000259" key="15">
    <source>
        <dbReference type="Pfam" id="PF04116"/>
    </source>
</evidence>
<protein>
    <submittedName>
        <fullName evidence="16">Sterol desaturase family protein</fullName>
    </submittedName>
</protein>
<evidence type="ECO:0000256" key="9">
    <source>
        <dbReference type="ARBA" id="ARBA00022989"/>
    </source>
</evidence>
<dbReference type="Pfam" id="PF04116">
    <property type="entry name" value="FA_hydroxylase"/>
    <property type="match status" value="1"/>
</dbReference>
<keyword evidence="4 14" id="KW-0812">Transmembrane</keyword>
<keyword evidence="5" id="KW-0479">Metal-binding</keyword>
<evidence type="ECO:0000256" key="1">
    <source>
        <dbReference type="ARBA" id="ARBA00001947"/>
    </source>
</evidence>
<dbReference type="EMBL" id="CP106679">
    <property type="protein sequence ID" value="UXP32388.1"/>
    <property type="molecule type" value="Genomic_DNA"/>
</dbReference>
<keyword evidence="11" id="KW-0443">Lipid metabolism</keyword>
<keyword evidence="12 14" id="KW-0472">Membrane</keyword>
<evidence type="ECO:0000256" key="10">
    <source>
        <dbReference type="ARBA" id="ARBA00023002"/>
    </source>
</evidence>
<evidence type="ECO:0000256" key="6">
    <source>
        <dbReference type="ARBA" id="ARBA00022824"/>
    </source>
</evidence>
<evidence type="ECO:0000256" key="8">
    <source>
        <dbReference type="ARBA" id="ARBA00022833"/>
    </source>
</evidence>
<keyword evidence="17" id="KW-1185">Reference proteome</keyword>
<evidence type="ECO:0000313" key="16">
    <source>
        <dbReference type="EMBL" id="UXP32388.1"/>
    </source>
</evidence>
<keyword evidence="3" id="KW-0444">Lipid biosynthesis</keyword>
<sequence>METSHQPRNSGTGKIFNNPFLERLTRTHISLPLTAFSMISIYLIYQSVAVMGIAVGTTMLLFLGGLLFFTFIEYMMHRHVFHMTEDTPAKKKFVYTAHGVHHDYPRDKDRLAMPLPVSLVVSFVFFLIYRLIMGDYAYAFLPGFLMGYAAYLWVHYMVHAFQPPKNALKIWWVHHGIHHYKQPDRAFGVSSPIWDLVFRTMPEKSK</sequence>
<comment type="subcellular location">
    <subcellularLocation>
        <location evidence="2">Endoplasmic reticulum membrane</location>
        <topology evidence="2">Multi-pass membrane protein</topology>
    </subcellularLocation>
</comment>
<keyword evidence="13" id="KW-0275">Fatty acid biosynthesis</keyword>
<evidence type="ECO:0000313" key="17">
    <source>
        <dbReference type="Proteomes" id="UP001065174"/>
    </source>
</evidence>
<proteinExistence type="predicted"/>
<feature type="transmembrane region" description="Helical" evidence="14">
    <location>
        <begin position="51"/>
        <end position="72"/>
    </location>
</feature>
<accession>A0ABY6CPE5</accession>
<feature type="transmembrane region" description="Helical" evidence="14">
    <location>
        <begin position="111"/>
        <end position="132"/>
    </location>
</feature>
<evidence type="ECO:0000256" key="12">
    <source>
        <dbReference type="ARBA" id="ARBA00023136"/>
    </source>
</evidence>
<dbReference type="Proteomes" id="UP001065174">
    <property type="component" value="Chromosome"/>
</dbReference>